<evidence type="ECO:0000313" key="3">
    <source>
        <dbReference type="Proteomes" id="UP000635316"/>
    </source>
</evidence>
<dbReference type="Gene3D" id="3.40.50.300">
    <property type="entry name" value="P-loop containing nucleotide triphosphate hydrolases"/>
    <property type="match status" value="1"/>
</dbReference>
<dbReference type="EMBL" id="JAENGP010000026">
    <property type="protein sequence ID" value="MBK1782594.1"/>
    <property type="molecule type" value="Genomic_DNA"/>
</dbReference>
<accession>A0ABS1EHX5</accession>
<dbReference type="InterPro" id="IPR027417">
    <property type="entry name" value="P-loop_NTPase"/>
</dbReference>
<comment type="caution">
    <text evidence="2">The sequence shown here is derived from an EMBL/GenBank/DDBJ whole genome shotgun (WGS) entry which is preliminary data.</text>
</comment>
<evidence type="ECO:0000259" key="1">
    <source>
        <dbReference type="Pfam" id="PF13304"/>
    </source>
</evidence>
<keyword evidence="3" id="KW-1185">Reference proteome</keyword>
<organism evidence="2 3">
    <name type="scientific">Advenella mandrilli</name>
    <dbReference type="NCBI Taxonomy" id="2800330"/>
    <lineage>
        <taxon>Bacteria</taxon>
        <taxon>Pseudomonadati</taxon>
        <taxon>Pseudomonadota</taxon>
        <taxon>Betaproteobacteria</taxon>
        <taxon>Burkholderiales</taxon>
        <taxon>Alcaligenaceae</taxon>
    </lineage>
</organism>
<gene>
    <name evidence="2" type="ORF">JHL22_15380</name>
</gene>
<reference evidence="2 3" key="1">
    <citation type="submission" date="2020-12" db="EMBL/GenBank/DDBJ databases">
        <authorList>
            <person name="Lu T."/>
            <person name="Wang Q."/>
            <person name="Han X."/>
        </authorList>
    </citation>
    <scope>NUCLEOTIDE SEQUENCE [LARGE SCALE GENOMIC DNA]</scope>
    <source>
        <strain evidence="2 3">WQ 585</strain>
    </source>
</reference>
<sequence length="124" mass="14124">MQETPYFSLIKVIQDAINTVLEPVGWHDLEFSQMFDESLVLKNKNKGKFKVAQLSDGIKNMLGLVADIAYRCVLLNGHLNKDAAKKTQGVIMIDEVDMHLHPAWQQTEDFSELLTKTIELHERG</sequence>
<dbReference type="Pfam" id="PF13304">
    <property type="entry name" value="AAA_21"/>
    <property type="match status" value="1"/>
</dbReference>
<evidence type="ECO:0000313" key="2">
    <source>
        <dbReference type="EMBL" id="MBK1782594.1"/>
    </source>
</evidence>
<dbReference type="InterPro" id="IPR003959">
    <property type="entry name" value="ATPase_AAA_core"/>
</dbReference>
<protein>
    <submittedName>
        <fullName evidence="2">AAA family ATPase</fullName>
    </submittedName>
</protein>
<dbReference type="RefSeq" id="WP_200239412.1">
    <property type="nucleotide sequence ID" value="NZ_JAENGP010000026.1"/>
</dbReference>
<feature type="domain" description="ATPase AAA-type core" evidence="1">
    <location>
        <begin position="41"/>
        <end position="114"/>
    </location>
</feature>
<name>A0ABS1EHX5_9BURK</name>
<dbReference type="Proteomes" id="UP000635316">
    <property type="component" value="Unassembled WGS sequence"/>
</dbReference>
<proteinExistence type="predicted"/>